<dbReference type="EMBL" id="CM046388">
    <property type="protein sequence ID" value="KAI8570270.1"/>
    <property type="molecule type" value="Genomic_DNA"/>
</dbReference>
<sequence>MKKIALAISIAHGWIADYFEERQIPLAYVVKNALLDIVFSILESFFHLGNVEPKDGSDQVGRTPDVQCTTEMLNSPPKERDVMGSPLVADSCSMVAEHELDVKESEGAASKTKFSL</sequence>
<keyword evidence="2" id="KW-1185">Reference proteome</keyword>
<protein>
    <submittedName>
        <fullName evidence="1">Uncharacterized protein</fullName>
    </submittedName>
</protein>
<comment type="caution">
    <text evidence="1">The sequence shown here is derived from an EMBL/GenBank/DDBJ whole genome shotgun (WGS) entry which is preliminary data.</text>
</comment>
<reference evidence="1" key="1">
    <citation type="submission" date="2022-02" db="EMBL/GenBank/DDBJ databases">
        <title>Plant Genome Project.</title>
        <authorList>
            <person name="Zhang R.-G."/>
        </authorList>
    </citation>
    <scope>NUCLEOTIDE SEQUENCE</scope>
    <source>
        <strain evidence="1">AT1</strain>
    </source>
</reference>
<dbReference type="Proteomes" id="UP001062846">
    <property type="component" value="Chromosome 1"/>
</dbReference>
<organism evidence="1 2">
    <name type="scientific">Rhododendron molle</name>
    <name type="common">Chinese azalea</name>
    <name type="synonym">Azalea mollis</name>
    <dbReference type="NCBI Taxonomy" id="49168"/>
    <lineage>
        <taxon>Eukaryota</taxon>
        <taxon>Viridiplantae</taxon>
        <taxon>Streptophyta</taxon>
        <taxon>Embryophyta</taxon>
        <taxon>Tracheophyta</taxon>
        <taxon>Spermatophyta</taxon>
        <taxon>Magnoliopsida</taxon>
        <taxon>eudicotyledons</taxon>
        <taxon>Gunneridae</taxon>
        <taxon>Pentapetalae</taxon>
        <taxon>asterids</taxon>
        <taxon>Ericales</taxon>
        <taxon>Ericaceae</taxon>
        <taxon>Ericoideae</taxon>
        <taxon>Rhodoreae</taxon>
        <taxon>Rhododendron</taxon>
    </lineage>
</organism>
<accession>A0ACC0PXR0</accession>
<name>A0ACC0PXR0_RHOML</name>
<evidence type="ECO:0000313" key="1">
    <source>
        <dbReference type="EMBL" id="KAI8570270.1"/>
    </source>
</evidence>
<gene>
    <name evidence="1" type="ORF">RHMOL_Rhmol01G0021300</name>
</gene>
<evidence type="ECO:0000313" key="2">
    <source>
        <dbReference type="Proteomes" id="UP001062846"/>
    </source>
</evidence>
<proteinExistence type="predicted"/>